<gene>
    <name evidence="4" type="ORF">EDD68_1021</name>
</gene>
<dbReference type="GO" id="GO:0016787">
    <property type="term" value="F:hydrolase activity"/>
    <property type="evidence" value="ECO:0007669"/>
    <property type="project" value="UniProtKB-KW"/>
</dbReference>
<dbReference type="SUPFAM" id="SSF55811">
    <property type="entry name" value="Nudix"/>
    <property type="match status" value="1"/>
</dbReference>
<reference evidence="4 5" key="1">
    <citation type="submission" date="2019-03" db="EMBL/GenBank/DDBJ databases">
        <title>Genomic Encyclopedia of Type Strains, Phase IV (KMG-IV): sequencing the most valuable type-strain genomes for metagenomic binning, comparative biology and taxonomic classification.</title>
        <authorList>
            <person name="Goeker M."/>
        </authorList>
    </citation>
    <scope>NUCLEOTIDE SEQUENCE [LARGE SCALE GENOMIC DNA]</scope>
    <source>
        <strain evidence="4 5">DSM 25894</strain>
    </source>
</reference>
<dbReference type="CDD" id="cd18880">
    <property type="entry name" value="NUDIX_ADPRase"/>
    <property type="match status" value="1"/>
</dbReference>
<dbReference type="Pfam" id="PF00293">
    <property type="entry name" value="NUDIX"/>
    <property type="match status" value="1"/>
</dbReference>
<accession>A0A4R3NCY2</accession>
<dbReference type="InterPro" id="IPR000086">
    <property type="entry name" value="NUDIX_hydrolase_dom"/>
</dbReference>
<evidence type="ECO:0000256" key="1">
    <source>
        <dbReference type="ARBA" id="ARBA00001946"/>
    </source>
</evidence>
<protein>
    <submittedName>
        <fullName evidence="4">NUDIX domain-containing protein</fullName>
    </submittedName>
</protein>
<proteinExistence type="predicted"/>
<keyword evidence="2" id="KW-0378">Hydrolase</keyword>
<evidence type="ECO:0000313" key="4">
    <source>
        <dbReference type="EMBL" id="TCT26300.1"/>
    </source>
</evidence>
<evidence type="ECO:0000256" key="2">
    <source>
        <dbReference type="ARBA" id="ARBA00022801"/>
    </source>
</evidence>
<dbReference type="Proteomes" id="UP000294650">
    <property type="component" value="Unassembled WGS sequence"/>
</dbReference>
<dbReference type="PANTHER" id="PTHR43046">
    <property type="entry name" value="GDP-MANNOSE MANNOSYL HYDROLASE"/>
    <property type="match status" value="1"/>
</dbReference>
<feature type="domain" description="Nudix hydrolase" evidence="3">
    <location>
        <begin position="4"/>
        <end position="144"/>
    </location>
</feature>
<dbReference type="PROSITE" id="PS51462">
    <property type="entry name" value="NUDIX"/>
    <property type="match status" value="1"/>
</dbReference>
<dbReference type="PANTHER" id="PTHR43046:SF14">
    <property type="entry name" value="MUTT_NUDIX FAMILY PROTEIN"/>
    <property type="match status" value="1"/>
</dbReference>
<keyword evidence="5" id="KW-1185">Reference proteome</keyword>
<dbReference type="AlphaFoldDB" id="A0A4R3NCY2"/>
<dbReference type="Gene3D" id="3.90.79.10">
    <property type="entry name" value="Nucleoside Triphosphate Pyrophosphohydrolase"/>
    <property type="match status" value="1"/>
</dbReference>
<dbReference type="EMBL" id="SMAN01000002">
    <property type="protein sequence ID" value="TCT26300.1"/>
    <property type="molecule type" value="Genomic_DNA"/>
</dbReference>
<comment type="caution">
    <text evidence="4">The sequence shown here is derived from an EMBL/GenBank/DDBJ whole genome shotgun (WGS) entry which is preliminary data.</text>
</comment>
<dbReference type="OrthoDB" id="65827at2"/>
<dbReference type="RefSeq" id="WP_132370674.1">
    <property type="nucleotide sequence ID" value="NZ_SMAN01000002.1"/>
</dbReference>
<comment type="cofactor">
    <cofactor evidence="1">
        <name>Mg(2+)</name>
        <dbReference type="ChEBI" id="CHEBI:18420"/>
    </cofactor>
</comment>
<evidence type="ECO:0000259" key="3">
    <source>
        <dbReference type="PROSITE" id="PS51462"/>
    </source>
</evidence>
<organism evidence="4 5">
    <name type="scientific">Melghiribacillus thermohalophilus</name>
    <dbReference type="NCBI Taxonomy" id="1324956"/>
    <lineage>
        <taxon>Bacteria</taxon>
        <taxon>Bacillati</taxon>
        <taxon>Bacillota</taxon>
        <taxon>Bacilli</taxon>
        <taxon>Bacillales</taxon>
        <taxon>Bacillaceae</taxon>
        <taxon>Melghiribacillus</taxon>
    </lineage>
</organism>
<evidence type="ECO:0000313" key="5">
    <source>
        <dbReference type="Proteomes" id="UP000294650"/>
    </source>
</evidence>
<name>A0A4R3NCY2_9BACI</name>
<sequence length="160" mass="18465">MHHHIRVRAGALIIENQSMLLIEFKDENGLHYNLPGGGVNPGETVIDAVQREVMEEASIAVEVGPLAFVYEYVPHLNDYKFGKTHALHLMFECTIKEGCRPKMPEHPDPNQTDVKWVKRSELKNIILYPDIREHMMNYVENKRNIDIIEQHLLEEINISG</sequence>
<dbReference type="InterPro" id="IPR015797">
    <property type="entry name" value="NUDIX_hydrolase-like_dom_sf"/>
</dbReference>